<dbReference type="AlphaFoldDB" id="A0A4V1ECY2"/>
<evidence type="ECO:0000313" key="11">
    <source>
        <dbReference type="Proteomes" id="UP000584325"/>
    </source>
</evidence>
<keyword evidence="10" id="KW-1185">Reference proteome</keyword>
<dbReference type="PROSITE" id="PS50110">
    <property type="entry name" value="RESPONSE_REGULATORY"/>
    <property type="match status" value="1"/>
</dbReference>
<keyword evidence="2" id="KW-0902">Two-component regulatory system</keyword>
<keyword evidence="3" id="KW-0805">Transcription regulation</keyword>
<dbReference type="OrthoDB" id="9802155at2"/>
<dbReference type="InterPro" id="IPR011006">
    <property type="entry name" value="CheY-like_superfamily"/>
</dbReference>
<dbReference type="EMBL" id="CP040017">
    <property type="protein sequence ID" value="QCP09171.1"/>
    <property type="molecule type" value="Genomic_DNA"/>
</dbReference>
<dbReference type="InterPro" id="IPR039420">
    <property type="entry name" value="WalR-like"/>
</dbReference>
<dbReference type="EMBL" id="JACHXS010000015">
    <property type="protein sequence ID" value="MBB3224888.1"/>
    <property type="molecule type" value="Genomic_DNA"/>
</dbReference>
<dbReference type="Proteomes" id="UP000584325">
    <property type="component" value="Unassembled WGS sequence"/>
</dbReference>
<evidence type="ECO:0000313" key="10">
    <source>
        <dbReference type="Proteomes" id="UP000298763"/>
    </source>
</evidence>
<sequence length="139" mass="14690">MQILVVEDDAVLAMVCAAALEEAGHTVVGPVHDVESFRAISGLDGTNLALLDINLAGGNEGLELARQLRQRGIPALFVSGQLGAARDSASLALGLLRKPYDVDDLLDSIDYLQNSRNPASVSTLQKPAALEIFGSKEHQ</sequence>
<dbReference type="SMART" id="SM00448">
    <property type="entry name" value="REC"/>
    <property type="match status" value="1"/>
</dbReference>
<evidence type="ECO:0000313" key="8">
    <source>
        <dbReference type="EMBL" id="MBB3224888.1"/>
    </source>
</evidence>
<evidence type="ECO:0000256" key="4">
    <source>
        <dbReference type="ARBA" id="ARBA00023125"/>
    </source>
</evidence>
<dbReference type="GO" id="GO:0006355">
    <property type="term" value="P:regulation of DNA-templated transcription"/>
    <property type="evidence" value="ECO:0007669"/>
    <property type="project" value="TreeGrafter"/>
</dbReference>
<protein>
    <submittedName>
        <fullName evidence="8">DNA-binding response OmpR family regulator</fullName>
    </submittedName>
    <submittedName>
        <fullName evidence="9">Response regulator</fullName>
    </submittedName>
</protein>
<evidence type="ECO:0000256" key="1">
    <source>
        <dbReference type="ARBA" id="ARBA00022553"/>
    </source>
</evidence>
<dbReference type="Proteomes" id="UP000298763">
    <property type="component" value="Chromosome"/>
</dbReference>
<keyword evidence="1 6" id="KW-0597">Phosphoprotein</keyword>
<dbReference type="SUPFAM" id="SSF52172">
    <property type="entry name" value="CheY-like"/>
    <property type="match status" value="1"/>
</dbReference>
<keyword evidence="5" id="KW-0804">Transcription</keyword>
<name>A0A4V1ECY2_9BURK</name>
<dbReference type="PANTHER" id="PTHR48111:SF1">
    <property type="entry name" value="TWO-COMPONENT RESPONSE REGULATOR ORR33"/>
    <property type="match status" value="1"/>
</dbReference>
<reference evidence="8 11" key="2">
    <citation type="submission" date="2020-08" db="EMBL/GenBank/DDBJ databases">
        <title>Genomic Encyclopedia of Type Strains, Phase III (KMG-III): the genomes of soil and plant-associated and newly described type strains.</title>
        <authorList>
            <person name="Whitman W."/>
        </authorList>
    </citation>
    <scope>NUCLEOTIDE SEQUENCE [LARGE SCALE GENOMIC DNA]</scope>
    <source>
        <strain evidence="8 11">CECT 7753</strain>
    </source>
</reference>
<feature type="modified residue" description="4-aspartylphosphate" evidence="6">
    <location>
        <position position="52"/>
    </location>
</feature>
<dbReference type="RefSeq" id="WP_137312060.1">
    <property type="nucleotide sequence ID" value="NZ_CP040017.1"/>
</dbReference>
<accession>A0A4V1ECY2</accession>
<proteinExistence type="predicted"/>
<dbReference type="GO" id="GO:0000156">
    <property type="term" value="F:phosphorelay response regulator activity"/>
    <property type="evidence" value="ECO:0007669"/>
    <property type="project" value="TreeGrafter"/>
</dbReference>
<evidence type="ECO:0000256" key="3">
    <source>
        <dbReference type="ARBA" id="ARBA00023015"/>
    </source>
</evidence>
<evidence type="ECO:0000256" key="5">
    <source>
        <dbReference type="ARBA" id="ARBA00023163"/>
    </source>
</evidence>
<evidence type="ECO:0000256" key="2">
    <source>
        <dbReference type="ARBA" id="ARBA00023012"/>
    </source>
</evidence>
<dbReference type="Pfam" id="PF00072">
    <property type="entry name" value="Response_reg"/>
    <property type="match status" value="1"/>
</dbReference>
<keyword evidence="4 8" id="KW-0238">DNA-binding</keyword>
<dbReference type="GO" id="GO:0000976">
    <property type="term" value="F:transcription cis-regulatory region binding"/>
    <property type="evidence" value="ECO:0007669"/>
    <property type="project" value="TreeGrafter"/>
</dbReference>
<gene>
    <name evidence="9" type="ORF">FCL38_01000</name>
    <name evidence="8" type="ORF">FHS02_005758</name>
</gene>
<dbReference type="GO" id="GO:0005829">
    <property type="term" value="C:cytosol"/>
    <property type="evidence" value="ECO:0007669"/>
    <property type="project" value="TreeGrafter"/>
</dbReference>
<evidence type="ECO:0000256" key="6">
    <source>
        <dbReference type="PROSITE-ProRule" id="PRU00169"/>
    </source>
</evidence>
<dbReference type="PANTHER" id="PTHR48111">
    <property type="entry name" value="REGULATOR OF RPOS"/>
    <property type="match status" value="1"/>
</dbReference>
<reference evidence="9 10" key="1">
    <citation type="submission" date="2019-05" db="EMBL/GenBank/DDBJ databases">
        <title>Draft Genome Sequences of Six Type Strains of the Genus Massilia.</title>
        <authorList>
            <person name="Miess H."/>
            <person name="Frediansyhah A."/>
            <person name="Gross H."/>
        </authorList>
    </citation>
    <scope>NUCLEOTIDE SEQUENCE [LARGE SCALE GENOMIC DNA]</scope>
    <source>
        <strain evidence="9 10">DSMZ 26121</strain>
    </source>
</reference>
<dbReference type="GO" id="GO:0032993">
    <property type="term" value="C:protein-DNA complex"/>
    <property type="evidence" value="ECO:0007669"/>
    <property type="project" value="TreeGrafter"/>
</dbReference>
<organism evidence="8 11">
    <name type="scientific">Pseudoduganella umbonata</name>
    <dbReference type="NCBI Taxonomy" id="864828"/>
    <lineage>
        <taxon>Bacteria</taxon>
        <taxon>Pseudomonadati</taxon>
        <taxon>Pseudomonadota</taxon>
        <taxon>Betaproteobacteria</taxon>
        <taxon>Burkholderiales</taxon>
        <taxon>Oxalobacteraceae</taxon>
        <taxon>Telluria group</taxon>
        <taxon>Pseudoduganella</taxon>
    </lineage>
</organism>
<evidence type="ECO:0000259" key="7">
    <source>
        <dbReference type="PROSITE" id="PS50110"/>
    </source>
</evidence>
<dbReference type="InterPro" id="IPR001789">
    <property type="entry name" value="Sig_transdc_resp-reg_receiver"/>
</dbReference>
<evidence type="ECO:0000313" key="9">
    <source>
        <dbReference type="EMBL" id="QCP09171.1"/>
    </source>
</evidence>
<dbReference type="Gene3D" id="3.40.50.2300">
    <property type="match status" value="1"/>
</dbReference>
<feature type="domain" description="Response regulatory" evidence="7">
    <location>
        <begin position="2"/>
        <end position="113"/>
    </location>
</feature>